<dbReference type="RefSeq" id="WP_089764959.1">
    <property type="nucleotide sequence ID" value="NZ_FNPB01000001.1"/>
</dbReference>
<gene>
    <name evidence="3" type="ORF">SAMN04487946_101598</name>
</gene>
<dbReference type="GO" id="GO:0003700">
    <property type="term" value="F:DNA-binding transcription factor activity"/>
    <property type="evidence" value="ECO:0007669"/>
    <property type="project" value="InterPro"/>
</dbReference>
<dbReference type="AlphaFoldDB" id="A0A1H3DIC3"/>
<dbReference type="EMBL" id="FNPB01000001">
    <property type="protein sequence ID" value="SDX66223.1"/>
    <property type="molecule type" value="Genomic_DNA"/>
</dbReference>
<evidence type="ECO:0000313" key="3">
    <source>
        <dbReference type="EMBL" id="SDX66223.1"/>
    </source>
</evidence>
<evidence type="ECO:0000259" key="2">
    <source>
        <dbReference type="PROSITE" id="PS50987"/>
    </source>
</evidence>
<reference evidence="4" key="1">
    <citation type="submission" date="2016-10" db="EMBL/GenBank/DDBJ databases">
        <authorList>
            <person name="Varghese N."/>
            <person name="Submissions S."/>
        </authorList>
    </citation>
    <scope>NUCLEOTIDE SEQUENCE [LARGE SCALE GENOMIC DNA]</scope>
    <source>
        <strain evidence="4">CGMCC 1.10118</strain>
    </source>
</reference>
<feature type="coiled-coil region" evidence="1">
    <location>
        <begin position="92"/>
        <end position="126"/>
    </location>
</feature>
<dbReference type="InterPro" id="IPR001845">
    <property type="entry name" value="HTH_ArsR_DNA-bd_dom"/>
</dbReference>
<evidence type="ECO:0000313" key="4">
    <source>
        <dbReference type="Proteomes" id="UP000199170"/>
    </source>
</evidence>
<dbReference type="Gene3D" id="1.10.10.10">
    <property type="entry name" value="Winged helix-like DNA-binding domain superfamily/Winged helix DNA-binding domain"/>
    <property type="match status" value="1"/>
</dbReference>
<dbReference type="SUPFAM" id="SSF46785">
    <property type="entry name" value="Winged helix' DNA-binding domain"/>
    <property type="match status" value="1"/>
</dbReference>
<dbReference type="CDD" id="cd00090">
    <property type="entry name" value="HTH_ARSR"/>
    <property type="match status" value="1"/>
</dbReference>
<sequence>MSDLSRENLEDLADLYQALSNEKRLRILLQLYNDEPVSELTEELGISRSGLQKNIERLIDSELAFRPQKEGSKTYALTPLGEHYVHVLEKDKETSLKTREMLEKELNRLEQEQSDTRETLEEAGVDVTEFERKLKQEAWQNIWEDAEEKL</sequence>
<keyword evidence="4" id="KW-1185">Reference proteome</keyword>
<keyword evidence="1" id="KW-0175">Coiled coil</keyword>
<feature type="domain" description="HTH arsR-type" evidence="2">
    <location>
        <begin position="4"/>
        <end position="99"/>
    </location>
</feature>
<dbReference type="STRING" id="660517.SAMN04487946_101598"/>
<dbReference type="InterPro" id="IPR036390">
    <property type="entry name" value="WH_DNA-bd_sf"/>
</dbReference>
<name>A0A1H3DIC3_9EURY</name>
<dbReference type="OrthoDB" id="350711at2157"/>
<organism evidence="3 4">
    <name type="scientific">Halobellus clavatus</name>
    <dbReference type="NCBI Taxonomy" id="660517"/>
    <lineage>
        <taxon>Archaea</taxon>
        <taxon>Methanobacteriati</taxon>
        <taxon>Methanobacteriota</taxon>
        <taxon>Stenosarchaea group</taxon>
        <taxon>Halobacteria</taxon>
        <taxon>Halobacteriales</taxon>
        <taxon>Haloferacaceae</taxon>
        <taxon>Halobellus</taxon>
    </lineage>
</organism>
<proteinExistence type="predicted"/>
<evidence type="ECO:0000256" key="1">
    <source>
        <dbReference type="SAM" id="Coils"/>
    </source>
</evidence>
<dbReference type="Proteomes" id="UP000199170">
    <property type="component" value="Unassembled WGS sequence"/>
</dbReference>
<protein>
    <recommendedName>
        <fullName evidence="2">HTH arsR-type domain-containing protein</fullName>
    </recommendedName>
</protein>
<accession>A0A1H3DIC3</accession>
<dbReference type="InterPro" id="IPR036388">
    <property type="entry name" value="WH-like_DNA-bd_sf"/>
</dbReference>
<dbReference type="PROSITE" id="PS50987">
    <property type="entry name" value="HTH_ARSR_2"/>
    <property type="match status" value="1"/>
</dbReference>
<dbReference type="InterPro" id="IPR011991">
    <property type="entry name" value="ArsR-like_HTH"/>
</dbReference>